<dbReference type="EMBL" id="CP003607">
    <property type="protein sequence ID" value="AFY80209.1"/>
    <property type="molecule type" value="Genomic_DNA"/>
</dbReference>
<name>K9TDW6_9CYAN</name>
<dbReference type="AlphaFoldDB" id="K9TDW6"/>
<dbReference type="KEGG" id="oac:Oscil6304_0462"/>
<reference evidence="1 2" key="1">
    <citation type="submission" date="2012-06" db="EMBL/GenBank/DDBJ databases">
        <title>Finished chromosome of genome of Oscillatoria acuminata PCC 6304.</title>
        <authorList>
            <consortium name="US DOE Joint Genome Institute"/>
            <person name="Gugger M."/>
            <person name="Coursin T."/>
            <person name="Rippka R."/>
            <person name="Tandeau De Marsac N."/>
            <person name="Huntemann M."/>
            <person name="Wei C.-L."/>
            <person name="Han J."/>
            <person name="Detter J.C."/>
            <person name="Han C."/>
            <person name="Tapia R."/>
            <person name="Davenport K."/>
            <person name="Daligault H."/>
            <person name="Erkkila T."/>
            <person name="Gu W."/>
            <person name="Munk A.C.C."/>
            <person name="Teshima H."/>
            <person name="Xu Y."/>
            <person name="Chain P."/>
            <person name="Chen A."/>
            <person name="Krypides N."/>
            <person name="Mavromatis K."/>
            <person name="Markowitz V."/>
            <person name="Szeto E."/>
            <person name="Ivanova N."/>
            <person name="Mikhailova N."/>
            <person name="Ovchinnikova G."/>
            <person name="Pagani I."/>
            <person name="Pati A."/>
            <person name="Goodwin L."/>
            <person name="Peters L."/>
            <person name="Pitluck S."/>
            <person name="Woyke T."/>
            <person name="Kerfeld C."/>
        </authorList>
    </citation>
    <scope>NUCLEOTIDE SEQUENCE [LARGE SCALE GENOMIC DNA]</scope>
    <source>
        <strain evidence="1 2">PCC 6304</strain>
    </source>
</reference>
<sequence>MIILIEALERILSWLQKNAPSSASSLQHGLTFSEIENRVEVLPFFLPTEFYKLYQWHNGVFSGEKDFTFFCPAYSFNSLEESLIQYENLLEEAQKIAEELWMNPAEIWNKNWFPIFSYDRDYLFIVGEEEKRYQSPVMSYFRGNPGPNLWYPSITKMMLAIAECYETGVYYINDNNEVTINYVEEELVRQKYLYE</sequence>
<evidence type="ECO:0000313" key="2">
    <source>
        <dbReference type="Proteomes" id="UP000010367"/>
    </source>
</evidence>
<dbReference type="HOGENOM" id="CLU_119463_0_0_3"/>
<gene>
    <name evidence="1" type="ORF">Oscil6304_0462</name>
</gene>
<dbReference type="Proteomes" id="UP000010367">
    <property type="component" value="Chromosome"/>
</dbReference>
<proteinExistence type="predicted"/>
<evidence type="ECO:0000313" key="1">
    <source>
        <dbReference type="EMBL" id="AFY80209.1"/>
    </source>
</evidence>
<dbReference type="SUPFAM" id="SSF160631">
    <property type="entry name" value="SMI1/KNR4-like"/>
    <property type="match status" value="1"/>
</dbReference>
<dbReference type="InParanoid" id="K9TDW6"/>
<evidence type="ECO:0008006" key="3">
    <source>
        <dbReference type="Google" id="ProtNLM"/>
    </source>
</evidence>
<keyword evidence="2" id="KW-1185">Reference proteome</keyword>
<dbReference type="STRING" id="56110.Oscil6304_0462"/>
<accession>K9TDW6</accession>
<organism evidence="1 2">
    <name type="scientific">Oscillatoria acuminata PCC 6304</name>
    <dbReference type="NCBI Taxonomy" id="56110"/>
    <lineage>
        <taxon>Bacteria</taxon>
        <taxon>Bacillati</taxon>
        <taxon>Cyanobacteriota</taxon>
        <taxon>Cyanophyceae</taxon>
        <taxon>Oscillatoriophycideae</taxon>
        <taxon>Oscillatoriales</taxon>
        <taxon>Oscillatoriaceae</taxon>
        <taxon>Oscillatoria</taxon>
    </lineage>
</organism>
<dbReference type="eggNOG" id="COG4282">
    <property type="taxonomic scope" value="Bacteria"/>
</dbReference>
<protein>
    <recommendedName>
        <fullName evidence="3">Knr4/Smi1-like domain-containing protein</fullName>
    </recommendedName>
</protein>
<dbReference type="InterPro" id="IPR037883">
    <property type="entry name" value="Knr4/Smi1-like_sf"/>
</dbReference>